<feature type="compositionally biased region" description="Pro residues" evidence="1">
    <location>
        <begin position="62"/>
        <end position="71"/>
    </location>
</feature>
<feature type="region of interest" description="Disordered" evidence="1">
    <location>
        <begin position="336"/>
        <end position="392"/>
    </location>
</feature>
<evidence type="ECO:0000313" key="2">
    <source>
        <dbReference type="EMBL" id="KAF2187092.1"/>
    </source>
</evidence>
<feature type="compositionally biased region" description="Polar residues" evidence="1">
    <location>
        <begin position="345"/>
        <end position="358"/>
    </location>
</feature>
<dbReference type="OrthoDB" id="5415512at2759"/>
<feature type="region of interest" description="Disordered" evidence="1">
    <location>
        <begin position="129"/>
        <end position="149"/>
    </location>
</feature>
<dbReference type="EMBL" id="ML994628">
    <property type="protein sequence ID" value="KAF2187092.1"/>
    <property type="molecule type" value="Genomic_DNA"/>
</dbReference>
<accession>A0A6A6E8H3</accession>
<dbReference type="Proteomes" id="UP000800200">
    <property type="component" value="Unassembled WGS sequence"/>
</dbReference>
<sequence length="672" mass="75588">MSGDEGKYAHYTGHYAHGGQQYYYPIVPHPPYAVPQTSSSSSGPNMHVSVRPSALPSAPTSVPAPPPPPTPSMSLGQIPPPRPPGYVSLPRNYAPPVPAPAPSPPSYRVGWQYHNPIPLLPVPAPPTRVALPPARSRSRSRSRRQEIEHVKTKEKYWHYEYEYPPGPAVSSPPGPDLPLPPHPPSAVLLCHTCSECGRMRSAGYHREYPVVPGQPLIAGVCRRCKKKQKKEDSKEMHCTKKYTHIRSCTADEPCDFPNRGIHIRINNMGCEDAHRGRRRSRSHSDDIRVVRRVRSASRGNSFDRSHSRTRIGLRLLQDSPSPPRVIRKRPIIRYRSPTPSCEAIRSSTTRIIQRSASVSPPPRAYRPRSISPLPYRRRQEQHSSDAEKRVASYPMPYSCQPVLPDHRAFYNEASPSASPSSQSRVSSQNDRRSPSQTRGILKPSGHVRETAHRRRMSLHRSAESTMVEVGGPRVQFAADTRGTKQAAESTDTWKKEARSGRYGGDGQMSNEDYDYNYYQRRDVEGGYQYHRAPSPPAMDIERLSIRTVSPPPRGRTPNRSSTPYPNSYDPAHSPSSSRTHSTYIYLHPPANSDRAPPPAPPTPRLRSRSYEDETESGSESTRESAGQREVVDVRSWRDVDENGERVRFVEERRTVYFPEERRAGGERVREGS</sequence>
<evidence type="ECO:0000256" key="1">
    <source>
        <dbReference type="SAM" id="MobiDB-lite"/>
    </source>
</evidence>
<dbReference type="AlphaFoldDB" id="A0A6A6E8H3"/>
<organism evidence="2 3">
    <name type="scientific">Zopfia rhizophila CBS 207.26</name>
    <dbReference type="NCBI Taxonomy" id="1314779"/>
    <lineage>
        <taxon>Eukaryota</taxon>
        <taxon>Fungi</taxon>
        <taxon>Dikarya</taxon>
        <taxon>Ascomycota</taxon>
        <taxon>Pezizomycotina</taxon>
        <taxon>Dothideomycetes</taxon>
        <taxon>Dothideomycetes incertae sedis</taxon>
        <taxon>Zopfiaceae</taxon>
        <taxon>Zopfia</taxon>
    </lineage>
</organism>
<evidence type="ECO:0000313" key="3">
    <source>
        <dbReference type="Proteomes" id="UP000800200"/>
    </source>
</evidence>
<feature type="compositionally biased region" description="Polar residues" evidence="1">
    <location>
        <begin position="573"/>
        <end position="582"/>
    </location>
</feature>
<feature type="compositionally biased region" description="Basic and acidic residues" evidence="1">
    <location>
        <begin position="620"/>
        <end position="633"/>
    </location>
</feature>
<feature type="compositionally biased region" description="Polar residues" evidence="1">
    <location>
        <begin position="35"/>
        <end position="44"/>
    </location>
</feature>
<name>A0A6A6E8H3_9PEZI</name>
<reference evidence="2" key="1">
    <citation type="journal article" date="2020" name="Stud. Mycol.">
        <title>101 Dothideomycetes genomes: a test case for predicting lifestyles and emergence of pathogens.</title>
        <authorList>
            <person name="Haridas S."/>
            <person name="Albert R."/>
            <person name="Binder M."/>
            <person name="Bloem J."/>
            <person name="Labutti K."/>
            <person name="Salamov A."/>
            <person name="Andreopoulos B."/>
            <person name="Baker S."/>
            <person name="Barry K."/>
            <person name="Bills G."/>
            <person name="Bluhm B."/>
            <person name="Cannon C."/>
            <person name="Castanera R."/>
            <person name="Culley D."/>
            <person name="Daum C."/>
            <person name="Ezra D."/>
            <person name="Gonzalez J."/>
            <person name="Henrissat B."/>
            <person name="Kuo A."/>
            <person name="Liang C."/>
            <person name="Lipzen A."/>
            <person name="Lutzoni F."/>
            <person name="Magnuson J."/>
            <person name="Mondo S."/>
            <person name="Nolan M."/>
            <person name="Ohm R."/>
            <person name="Pangilinan J."/>
            <person name="Park H.-J."/>
            <person name="Ramirez L."/>
            <person name="Alfaro M."/>
            <person name="Sun H."/>
            <person name="Tritt A."/>
            <person name="Yoshinaga Y."/>
            <person name="Zwiers L.-H."/>
            <person name="Turgeon B."/>
            <person name="Goodwin S."/>
            <person name="Spatafora J."/>
            <person name="Crous P."/>
            <person name="Grigoriev I."/>
        </authorList>
    </citation>
    <scope>NUCLEOTIDE SEQUENCE</scope>
    <source>
        <strain evidence="2">CBS 207.26</strain>
    </source>
</reference>
<protein>
    <submittedName>
        <fullName evidence="2">Uncharacterized protein</fullName>
    </submittedName>
</protein>
<feature type="region of interest" description="Disordered" evidence="1">
    <location>
        <begin position="33"/>
        <end position="89"/>
    </location>
</feature>
<feature type="compositionally biased region" description="Low complexity" evidence="1">
    <location>
        <begin position="52"/>
        <end position="61"/>
    </location>
</feature>
<feature type="region of interest" description="Disordered" evidence="1">
    <location>
        <begin position="547"/>
        <end position="633"/>
    </location>
</feature>
<keyword evidence="3" id="KW-1185">Reference proteome</keyword>
<proteinExistence type="predicted"/>
<feature type="region of interest" description="Disordered" evidence="1">
    <location>
        <begin position="410"/>
        <end position="511"/>
    </location>
</feature>
<gene>
    <name evidence="2" type="ORF">K469DRAFT_749468</name>
</gene>
<feature type="compositionally biased region" description="Basic and acidic residues" evidence="1">
    <location>
        <begin position="377"/>
        <end position="390"/>
    </location>
</feature>
<feature type="compositionally biased region" description="Low complexity" evidence="1">
    <location>
        <begin position="413"/>
        <end position="428"/>
    </location>
</feature>